<reference evidence="1" key="1">
    <citation type="journal article" date="2020" name="Stud. Mycol.">
        <title>101 Dothideomycetes genomes: a test case for predicting lifestyles and emergence of pathogens.</title>
        <authorList>
            <person name="Haridas S."/>
            <person name="Albert R."/>
            <person name="Binder M."/>
            <person name="Bloem J."/>
            <person name="Labutti K."/>
            <person name="Salamov A."/>
            <person name="Andreopoulos B."/>
            <person name="Baker S."/>
            <person name="Barry K."/>
            <person name="Bills G."/>
            <person name="Bluhm B."/>
            <person name="Cannon C."/>
            <person name="Castanera R."/>
            <person name="Culley D."/>
            <person name="Daum C."/>
            <person name="Ezra D."/>
            <person name="Gonzalez J."/>
            <person name="Henrissat B."/>
            <person name="Kuo A."/>
            <person name="Liang C."/>
            <person name="Lipzen A."/>
            <person name="Lutzoni F."/>
            <person name="Magnuson J."/>
            <person name="Mondo S."/>
            <person name="Nolan M."/>
            <person name="Ohm R."/>
            <person name="Pangilinan J."/>
            <person name="Park H.-J."/>
            <person name="Ramirez L."/>
            <person name="Alfaro M."/>
            <person name="Sun H."/>
            <person name="Tritt A."/>
            <person name="Yoshinaga Y."/>
            <person name="Zwiers L.-H."/>
            <person name="Turgeon B."/>
            <person name="Goodwin S."/>
            <person name="Spatafora J."/>
            <person name="Crous P."/>
            <person name="Grigoriev I."/>
        </authorList>
    </citation>
    <scope>NUCLEOTIDE SEQUENCE</scope>
    <source>
        <strain evidence="1">HMLAC05119</strain>
    </source>
</reference>
<dbReference type="Proteomes" id="UP000800096">
    <property type="component" value="Unassembled WGS sequence"/>
</dbReference>
<accession>A0A6A5QTP6</accession>
<organism evidence="1 2">
    <name type="scientific">Ampelomyces quisqualis</name>
    <name type="common">Powdery mildew agent</name>
    <dbReference type="NCBI Taxonomy" id="50730"/>
    <lineage>
        <taxon>Eukaryota</taxon>
        <taxon>Fungi</taxon>
        <taxon>Dikarya</taxon>
        <taxon>Ascomycota</taxon>
        <taxon>Pezizomycotina</taxon>
        <taxon>Dothideomycetes</taxon>
        <taxon>Pleosporomycetidae</taxon>
        <taxon>Pleosporales</taxon>
        <taxon>Pleosporineae</taxon>
        <taxon>Phaeosphaeriaceae</taxon>
        <taxon>Ampelomyces</taxon>
    </lineage>
</organism>
<evidence type="ECO:0000313" key="2">
    <source>
        <dbReference type="Proteomes" id="UP000800096"/>
    </source>
</evidence>
<protein>
    <submittedName>
        <fullName evidence="1">Uncharacterized protein</fullName>
    </submittedName>
</protein>
<gene>
    <name evidence="1" type="ORF">BDU57DRAFT_528469</name>
</gene>
<sequence>MSLPLGKKKTSPRLASALECLCSACPTRTQAPGCVVSRHGIAVLGVGVVGHDRSASAAGAARTRGVSRGGAARCTSDMERGCGDGLNGWGGCGTCVRYGGQRKREVGRGT</sequence>
<keyword evidence="2" id="KW-1185">Reference proteome</keyword>
<dbReference type="AlphaFoldDB" id="A0A6A5QTP6"/>
<name>A0A6A5QTP6_AMPQU</name>
<proteinExistence type="predicted"/>
<evidence type="ECO:0000313" key="1">
    <source>
        <dbReference type="EMBL" id="KAF1917966.1"/>
    </source>
</evidence>
<dbReference type="EMBL" id="ML979134">
    <property type="protein sequence ID" value="KAF1917966.1"/>
    <property type="molecule type" value="Genomic_DNA"/>
</dbReference>